<protein>
    <submittedName>
        <fullName evidence="1">Uncharacterized protein</fullName>
    </submittedName>
</protein>
<sequence length="111" mass="12384">MTGCIVSLEAPLFRSMVRAAAAALEGTIYMVTDSDVPYTILSVGVCFQPDTRLFSSEAQRALGWNEFFEISQEARDWWVKEVCWSILPESRSLDHHAGSLESIGCSQQFTC</sequence>
<keyword evidence="2" id="KW-1185">Reference proteome</keyword>
<dbReference type="OrthoDB" id="61113at2759"/>
<name>A0A9P5ZS99_PLEER</name>
<accession>A0A9P5ZS99</accession>
<dbReference type="EMBL" id="MU154619">
    <property type="protein sequence ID" value="KAF9491444.1"/>
    <property type="molecule type" value="Genomic_DNA"/>
</dbReference>
<comment type="caution">
    <text evidence="1">The sequence shown here is derived from an EMBL/GenBank/DDBJ whole genome shotgun (WGS) entry which is preliminary data.</text>
</comment>
<evidence type="ECO:0000313" key="2">
    <source>
        <dbReference type="Proteomes" id="UP000807025"/>
    </source>
</evidence>
<dbReference type="AlphaFoldDB" id="A0A9P5ZS99"/>
<dbReference type="Proteomes" id="UP000807025">
    <property type="component" value="Unassembled WGS sequence"/>
</dbReference>
<organism evidence="1 2">
    <name type="scientific">Pleurotus eryngii</name>
    <name type="common">Boletus of the steppes</name>
    <dbReference type="NCBI Taxonomy" id="5323"/>
    <lineage>
        <taxon>Eukaryota</taxon>
        <taxon>Fungi</taxon>
        <taxon>Dikarya</taxon>
        <taxon>Basidiomycota</taxon>
        <taxon>Agaricomycotina</taxon>
        <taxon>Agaricomycetes</taxon>
        <taxon>Agaricomycetidae</taxon>
        <taxon>Agaricales</taxon>
        <taxon>Pleurotineae</taxon>
        <taxon>Pleurotaceae</taxon>
        <taxon>Pleurotus</taxon>
    </lineage>
</organism>
<reference evidence="1" key="1">
    <citation type="submission" date="2020-11" db="EMBL/GenBank/DDBJ databases">
        <authorList>
            <consortium name="DOE Joint Genome Institute"/>
            <person name="Ahrendt S."/>
            <person name="Riley R."/>
            <person name="Andreopoulos W."/>
            <person name="Labutti K."/>
            <person name="Pangilinan J."/>
            <person name="Ruiz-Duenas F.J."/>
            <person name="Barrasa J.M."/>
            <person name="Sanchez-Garcia M."/>
            <person name="Camarero S."/>
            <person name="Miyauchi S."/>
            <person name="Serrano A."/>
            <person name="Linde D."/>
            <person name="Babiker R."/>
            <person name="Drula E."/>
            <person name="Ayuso-Fernandez I."/>
            <person name="Pacheco R."/>
            <person name="Padilla G."/>
            <person name="Ferreira P."/>
            <person name="Barriuso J."/>
            <person name="Kellner H."/>
            <person name="Castanera R."/>
            <person name="Alfaro M."/>
            <person name="Ramirez L."/>
            <person name="Pisabarro A.G."/>
            <person name="Kuo A."/>
            <person name="Tritt A."/>
            <person name="Lipzen A."/>
            <person name="He G."/>
            <person name="Yan M."/>
            <person name="Ng V."/>
            <person name="Cullen D."/>
            <person name="Martin F."/>
            <person name="Rosso M.-N."/>
            <person name="Henrissat B."/>
            <person name="Hibbett D."/>
            <person name="Martinez A.T."/>
            <person name="Grigoriev I.V."/>
        </authorList>
    </citation>
    <scope>NUCLEOTIDE SEQUENCE</scope>
    <source>
        <strain evidence="1">ATCC 90797</strain>
    </source>
</reference>
<proteinExistence type="predicted"/>
<gene>
    <name evidence="1" type="ORF">BDN71DRAFT_1310211</name>
</gene>
<evidence type="ECO:0000313" key="1">
    <source>
        <dbReference type="EMBL" id="KAF9491444.1"/>
    </source>
</evidence>